<keyword evidence="3" id="KW-1185">Reference proteome</keyword>
<evidence type="ECO:0000313" key="3">
    <source>
        <dbReference type="Proteomes" id="UP001302666"/>
    </source>
</evidence>
<dbReference type="Proteomes" id="UP001302666">
    <property type="component" value="Chromosome"/>
</dbReference>
<keyword evidence="1" id="KW-1133">Transmembrane helix</keyword>
<feature type="transmembrane region" description="Helical" evidence="1">
    <location>
        <begin position="20"/>
        <end position="37"/>
    </location>
</feature>
<dbReference type="RefSeq" id="WP_317384144.1">
    <property type="nucleotide sequence ID" value="NZ_CP136704.1"/>
</dbReference>
<keyword evidence="1" id="KW-0812">Transmembrane</keyword>
<reference evidence="2 3" key="1">
    <citation type="submission" date="2023-10" db="EMBL/GenBank/DDBJ databases">
        <title>Eight complete genome sequences of bacteria isolated from laboratory stock of Giant Kelp gametophytes.</title>
        <authorList>
            <person name="Tolentino B."/>
            <person name="Nuzhdin S."/>
        </authorList>
    </citation>
    <scope>NUCLEOTIDE SEQUENCE [LARGE SCALE GENOMIC DNA]</scope>
    <source>
        <strain evidence="2 3">LC.270.F.C4</strain>
    </source>
</reference>
<dbReference type="EMBL" id="CP136704">
    <property type="protein sequence ID" value="WOI31535.1"/>
    <property type="molecule type" value="Genomic_DNA"/>
</dbReference>
<gene>
    <name evidence="2" type="ORF">R1T40_11190</name>
</gene>
<evidence type="ECO:0000313" key="2">
    <source>
        <dbReference type="EMBL" id="WOI31535.1"/>
    </source>
</evidence>
<evidence type="ECO:0008006" key="4">
    <source>
        <dbReference type="Google" id="ProtNLM"/>
    </source>
</evidence>
<name>A0ABZ0HBV7_TRISK</name>
<evidence type="ECO:0000256" key="1">
    <source>
        <dbReference type="SAM" id="Phobius"/>
    </source>
</evidence>
<sequence length="57" mass="6126">MTTLKIFRSREDGAVSVDWVVLAAAMAALAFLAAQLMRGGTMDAVGSLADYLTNWTF</sequence>
<accession>A0ABZ0HBV7</accession>
<protein>
    <recommendedName>
        <fullName evidence="4">DUF4244 domain-containing protein</fullName>
    </recommendedName>
</protein>
<keyword evidence="1" id="KW-0472">Membrane</keyword>
<proteinExistence type="predicted"/>
<organism evidence="2 3">
    <name type="scientific">Tritonibacter scottomollicae</name>
    <name type="common">Epibacterium scottomollicae</name>
    <dbReference type="NCBI Taxonomy" id="483013"/>
    <lineage>
        <taxon>Bacteria</taxon>
        <taxon>Pseudomonadati</taxon>
        <taxon>Pseudomonadota</taxon>
        <taxon>Alphaproteobacteria</taxon>
        <taxon>Rhodobacterales</taxon>
        <taxon>Paracoccaceae</taxon>
        <taxon>Tritonibacter</taxon>
    </lineage>
</organism>